<dbReference type="EMBL" id="KB456260">
    <property type="protein sequence ID" value="EMF16271.1"/>
    <property type="molecule type" value="Genomic_DNA"/>
</dbReference>
<evidence type="ECO:0000313" key="4">
    <source>
        <dbReference type="Proteomes" id="UP000016931"/>
    </source>
</evidence>
<feature type="compositionally biased region" description="Low complexity" evidence="1">
    <location>
        <begin position="176"/>
        <end position="186"/>
    </location>
</feature>
<accession>N1QGE9</accession>
<proteinExistence type="predicted"/>
<evidence type="ECO:0000313" key="3">
    <source>
        <dbReference type="EMBL" id="EMF16271.1"/>
    </source>
</evidence>
<keyword evidence="4" id="KW-1185">Reference proteome</keyword>
<feature type="domain" description="Tudor" evidence="2">
    <location>
        <begin position="104"/>
        <end position="166"/>
    </location>
</feature>
<dbReference type="STRING" id="692275.N1QGE9"/>
<dbReference type="InterPro" id="IPR002999">
    <property type="entry name" value="Tudor"/>
</dbReference>
<dbReference type="GeneID" id="27906494"/>
<protein>
    <recommendedName>
        <fullName evidence="2">Tudor domain-containing protein</fullName>
    </recommendedName>
</protein>
<dbReference type="HOGENOM" id="CLU_069491_1_0_1"/>
<dbReference type="OMA" id="CEAQWTD"/>
<feature type="compositionally biased region" description="Pro residues" evidence="1">
    <location>
        <begin position="187"/>
        <end position="196"/>
    </location>
</feature>
<dbReference type="Proteomes" id="UP000016931">
    <property type="component" value="Unassembled WGS sequence"/>
</dbReference>
<sequence length="312" mass="33348">MSDLAALEDELAQALEFVATCKEALEIDPDDQDVKTDMLSFEQQIPLLKSQIAALKAKSAPALDAVAGSPKYDMSKHPKYHTPGGDTRDVAGDLAGKSEEHRVSFNVGDVVQAKYSADKSWYPATIVSKTGSSSDPVYTVNFKGYDEKEQKRKHEVRPAENKKRKAEGDAGASNGAKKAAAAAAAAVPPPPPPPAPVHDGTVISGAPSIDASLVKKYEPSKVSDGPTRMAPAPKKLKGNKTLEKSKNSWNDWQKSGPKKPAIGGASKLKKDSQFRTPDLPNAKVGFTGSGKPMSKDQVRAKWNFARDDAPDE</sequence>
<feature type="region of interest" description="Disordered" evidence="1">
    <location>
        <begin position="131"/>
        <end position="312"/>
    </location>
</feature>
<reference evidence="3 4" key="1">
    <citation type="journal article" date="2012" name="PLoS Pathog.">
        <title>Diverse lifestyles and strategies of plant pathogenesis encoded in the genomes of eighteen Dothideomycetes fungi.</title>
        <authorList>
            <person name="Ohm R.A."/>
            <person name="Feau N."/>
            <person name="Henrissat B."/>
            <person name="Schoch C.L."/>
            <person name="Horwitz B.A."/>
            <person name="Barry K.W."/>
            <person name="Condon B.J."/>
            <person name="Copeland A.C."/>
            <person name="Dhillon B."/>
            <person name="Glaser F."/>
            <person name="Hesse C.N."/>
            <person name="Kosti I."/>
            <person name="LaButti K."/>
            <person name="Lindquist E.A."/>
            <person name="Lucas S."/>
            <person name="Salamov A.A."/>
            <person name="Bradshaw R.E."/>
            <person name="Ciuffetti L."/>
            <person name="Hamelin R.C."/>
            <person name="Kema G.H.J."/>
            <person name="Lawrence C."/>
            <person name="Scott J.A."/>
            <person name="Spatafora J.W."/>
            <person name="Turgeon B.G."/>
            <person name="de Wit P.J.G.M."/>
            <person name="Zhong S."/>
            <person name="Goodwin S.B."/>
            <person name="Grigoriev I.V."/>
        </authorList>
    </citation>
    <scope>NUCLEOTIDE SEQUENCE [LARGE SCALE GENOMIC DNA]</scope>
    <source>
        <strain evidence="3 4">SO2202</strain>
    </source>
</reference>
<evidence type="ECO:0000259" key="2">
    <source>
        <dbReference type="PROSITE" id="PS50304"/>
    </source>
</evidence>
<dbReference type="PROSITE" id="PS50304">
    <property type="entry name" value="TUDOR"/>
    <property type="match status" value="1"/>
</dbReference>
<dbReference type="RefSeq" id="XP_016764392.1">
    <property type="nucleotide sequence ID" value="XM_016909357.1"/>
</dbReference>
<gene>
    <name evidence="3" type="ORF">SEPMUDRAFT_55419</name>
</gene>
<organism evidence="3 4">
    <name type="scientific">Sphaerulina musiva (strain SO2202)</name>
    <name type="common">Poplar stem canker fungus</name>
    <name type="synonym">Septoria musiva</name>
    <dbReference type="NCBI Taxonomy" id="692275"/>
    <lineage>
        <taxon>Eukaryota</taxon>
        <taxon>Fungi</taxon>
        <taxon>Dikarya</taxon>
        <taxon>Ascomycota</taxon>
        <taxon>Pezizomycotina</taxon>
        <taxon>Dothideomycetes</taxon>
        <taxon>Dothideomycetidae</taxon>
        <taxon>Mycosphaerellales</taxon>
        <taxon>Mycosphaerellaceae</taxon>
        <taxon>Sphaerulina</taxon>
    </lineage>
</organism>
<dbReference type="Gene3D" id="2.30.30.140">
    <property type="match status" value="1"/>
</dbReference>
<feature type="compositionally biased region" description="Basic and acidic residues" evidence="1">
    <location>
        <begin position="293"/>
        <end position="312"/>
    </location>
</feature>
<evidence type="ECO:0000256" key="1">
    <source>
        <dbReference type="SAM" id="MobiDB-lite"/>
    </source>
</evidence>
<name>N1QGE9_SPHMS</name>
<dbReference type="SMART" id="SM00333">
    <property type="entry name" value="TUDOR"/>
    <property type="match status" value="1"/>
</dbReference>
<feature type="compositionally biased region" description="Basic and acidic residues" evidence="1">
    <location>
        <begin position="144"/>
        <end position="161"/>
    </location>
</feature>
<feature type="region of interest" description="Disordered" evidence="1">
    <location>
        <begin position="68"/>
        <end position="92"/>
    </location>
</feature>
<dbReference type="OrthoDB" id="79171at2759"/>
<dbReference type="SUPFAM" id="SSF63748">
    <property type="entry name" value="Tudor/PWWP/MBT"/>
    <property type="match status" value="1"/>
</dbReference>
<dbReference type="AlphaFoldDB" id="N1QGE9"/>
<dbReference type="eggNOG" id="KOG3026">
    <property type="taxonomic scope" value="Eukaryota"/>
</dbReference>